<accession>A0A412EL49</accession>
<gene>
    <name evidence="1" type="ORF">DWY46_18760</name>
</gene>
<dbReference type="RefSeq" id="WP_118031763.1">
    <property type="nucleotide sequence ID" value="NZ_QRUH01000029.1"/>
</dbReference>
<comment type="caution">
    <text evidence="1">The sequence shown here is derived from an EMBL/GenBank/DDBJ whole genome shotgun (WGS) entry which is preliminary data.</text>
</comment>
<dbReference type="AlphaFoldDB" id="A0A412EL49"/>
<dbReference type="Proteomes" id="UP000285839">
    <property type="component" value="Unassembled WGS sequence"/>
</dbReference>
<reference evidence="1 2" key="1">
    <citation type="submission" date="2018-08" db="EMBL/GenBank/DDBJ databases">
        <title>A genome reference for cultivated species of the human gut microbiota.</title>
        <authorList>
            <person name="Zou Y."/>
            <person name="Xue W."/>
            <person name="Luo G."/>
        </authorList>
    </citation>
    <scope>NUCLEOTIDE SEQUENCE [LARGE SCALE GENOMIC DNA]</scope>
    <source>
        <strain evidence="1 2">AF25-21</strain>
    </source>
</reference>
<evidence type="ECO:0000313" key="1">
    <source>
        <dbReference type="EMBL" id="RGR44411.1"/>
    </source>
</evidence>
<organism evidence="1 2">
    <name type="scientific">Blautia obeum</name>
    <dbReference type="NCBI Taxonomy" id="40520"/>
    <lineage>
        <taxon>Bacteria</taxon>
        <taxon>Bacillati</taxon>
        <taxon>Bacillota</taxon>
        <taxon>Clostridia</taxon>
        <taxon>Lachnospirales</taxon>
        <taxon>Lachnospiraceae</taxon>
        <taxon>Blautia</taxon>
    </lineage>
</organism>
<dbReference type="EMBL" id="QRUH01000029">
    <property type="protein sequence ID" value="RGR44411.1"/>
    <property type="molecule type" value="Genomic_DNA"/>
</dbReference>
<proteinExistence type="predicted"/>
<protein>
    <submittedName>
        <fullName evidence="1">Uncharacterized protein</fullName>
    </submittedName>
</protein>
<sequence length="59" mass="6647">MNKNTYEPETLEEEFALLAGRLTALEAVLNANDSTFIDKKYVAAIMGIKYFEGDSDKKE</sequence>
<name>A0A412EL49_9FIRM</name>
<evidence type="ECO:0000313" key="2">
    <source>
        <dbReference type="Proteomes" id="UP000285839"/>
    </source>
</evidence>